<gene>
    <name evidence="1" type="ORF">HannXRQ_Chr02g0058011</name>
</gene>
<keyword evidence="2" id="KW-1185">Reference proteome</keyword>
<name>A0A251VIX2_HELAN</name>
<accession>A0A251VIX2</accession>
<proteinExistence type="predicted"/>
<organism evidence="1 2">
    <name type="scientific">Helianthus annuus</name>
    <name type="common">Common sunflower</name>
    <dbReference type="NCBI Taxonomy" id="4232"/>
    <lineage>
        <taxon>Eukaryota</taxon>
        <taxon>Viridiplantae</taxon>
        <taxon>Streptophyta</taxon>
        <taxon>Embryophyta</taxon>
        <taxon>Tracheophyta</taxon>
        <taxon>Spermatophyta</taxon>
        <taxon>Magnoliopsida</taxon>
        <taxon>eudicotyledons</taxon>
        <taxon>Gunneridae</taxon>
        <taxon>Pentapetalae</taxon>
        <taxon>asterids</taxon>
        <taxon>campanulids</taxon>
        <taxon>Asterales</taxon>
        <taxon>Asteraceae</taxon>
        <taxon>Asteroideae</taxon>
        <taxon>Heliantheae alliance</taxon>
        <taxon>Heliantheae</taxon>
        <taxon>Helianthus</taxon>
    </lineage>
</organism>
<reference evidence="2" key="1">
    <citation type="journal article" date="2017" name="Nature">
        <title>The sunflower genome provides insights into oil metabolism, flowering and Asterid evolution.</title>
        <authorList>
            <person name="Badouin H."/>
            <person name="Gouzy J."/>
            <person name="Grassa C.J."/>
            <person name="Murat F."/>
            <person name="Staton S.E."/>
            <person name="Cottret L."/>
            <person name="Lelandais-Briere C."/>
            <person name="Owens G.L."/>
            <person name="Carrere S."/>
            <person name="Mayjonade B."/>
            <person name="Legrand L."/>
            <person name="Gill N."/>
            <person name="Kane N.C."/>
            <person name="Bowers J.E."/>
            <person name="Hubner S."/>
            <person name="Bellec A."/>
            <person name="Berard A."/>
            <person name="Berges H."/>
            <person name="Blanchet N."/>
            <person name="Boniface M.C."/>
            <person name="Brunel D."/>
            <person name="Catrice O."/>
            <person name="Chaidir N."/>
            <person name="Claudel C."/>
            <person name="Donnadieu C."/>
            <person name="Faraut T."/>
            <person name="Fievet G."/>
            <person name="Helmstetter N."/>
            <person name="King M."/>
            <person name="Knapp S.J."/>
            <person name="Lai Z."/>
            <person name="Le Paslier M.C."/>
            <person name="Lippi Y."/>
            <person name="Lorenzon L."/>
            <person name="Mandel J.R."/>
            <person name="Marage G."/>
            <person name="Marchand G."/>
            <person name="Marquand E."/>
            <person name="Bret-Mestries E."/>
            <person name="Morien E."/>
            <person name="Nambeesan S."/>
            <person name="Nguyen T."/>
            <person name="Pegot-Espagnet P."/>
            <person name="Pouilly N."/>
            <person name="Raftis F."/>
            <person name="Sallet E."/>
            <person name="Schiex T."/>
            <person name="Thomas J."/>
            <person name="Vandecasteele C."/>
            <person name="Vares D."/>
            <person name="Vear F."/>
            <person name="Vautrin S."/>
            <person name="Crespi M."/>
            <person name="Mangin B."/>
            <person name="Burke J.M."/>
            <person name="Salse J."/>
            <person name="Munos S."/>
            <person name="Vincourt P."/>
            <person name="Rieseberg L.H."/>
            <person name="Langlade N.B."/>
        </authorList>
    </citation>
    <scope>NUCLEOTIDE SEQUENCE [LARGE SCALE GENOMIC DNA]</scope>
    <source>
        <strain evidence="2">cv. SF193</strain>
    </source>
</reference>
<evidence type="ECO:0000313" key="1">
    <source>
        <dbReference type="EMBL" id="OTG35555.1"/>
    </source>
</evidence>
<dbReference type="AlphaFoldDB" id="A0A251VIX2"/>
<sequence>MYFLKVSCGKLKEINSKKIDADPRTRTRVCTLTHTRINQLSWDSSLNNISPVKYISTR</sequence>
<dbReference type="EMBL" id="CM007891">
    <property type="protein sequence ID" value="OTG35555.1"/>
    <property type="molecule type" value="Genomic_DNA"/>
</dbReference>
<evidence type="ECO:0000313" key="2">
    <source>
        <dbReference type="Proteomes" id="UP000215914"/>
    </source>
</evidence>
<dbReference type="InParanoid" id="A0A251VIX2"/>
<dbReference type="Proteomes" id="UP000215914">
    <property type="component" value="Chromosome 2"/>
</dbReference>
<protein>
    <submittedName>
        <fullName evidence="1">Uncharacterized protein</fullName>
    </submittedName>
</protein>